<accession>A0A3D9UN50</accession>
<name>A0A3D9UN50_9MICO</name>
<evidence type="ECO:0008006" key="3">
    <source>
        <dbReference type="Google" id="ProtNLM"/>
    </source>
</evidence>
<dbReference type="EMBL" id="QTUA01000001">
    <property type="protein sequence ID" value="REF30716.1"/>
    <property type="molecule type" value="Genomic_DNA"/>
</dbReference>
<dbReference type="Proteomes" id="UP000256253">
    <property type="component" value="Unassembled WGS sequence"/>
</dbReference>
<comment type="caution">
    <text evidence="1">The sequence shown here is derived from an EMBL/GenBank/DDBJ whole genome shotgun (WGS) entry which is preliminary data.</text>
</comment>
<organism evidence="1 2">
    <name type="scientific">Calidifontibacter indicus</name>
    <dbReference type="NCBI Taxonomy" id="419650"/>
    <lineage>
        <taxon>Bacteria</taxon>
        <taxon>Bacillati</taxon>
        <taxon>Actinomycetota</taxon>
        <taxon>Actinomycetes</taxon>
        <taxon>Micrococcales</taxon>
        <taxon>Dermacoccaceae</taxon>
        <taxon>Calidifontibacter</taxon>
    </lineage>
</organism>
<dbReference type="OrthoDB" id="5144211at2"/>
<dbReference type="AlphaFoldDB" id="A0A3D9UN50"/>
<protein>
    <recommendedName>
        <fullName evidence="3">ESAT-6 protein secretion system EspG family protein</fullName>
    </recommendedName>
</protein>
<evidence type="ECO:0000313" key="1">
    <source>
        <dbReference type="EMBL" id="REF30716.1"/>
    </source>
</evidence>
<evidence type="ECO:0000313" key="2">
    <source>
        <dbReference type="Proteomes" id="UP000256253"/>
    </source>
</evidence>
<sequence>MSVTATSTPRLRLTDEELVLLGAEHPAVELPFLAGLKESERSVAIAVAYRSLISHDAVGDDGAIRVPGHLLDLVQARQDAETVFALTGTDLRRECWTGRYLIGIDDLLLVEDVGSDGLHTFQFVEPHTLPGLVHDWVAPLEPIAAQGGPIPVSRLGEPWGELRFRLDATVHRRGRPRGRLIGALGGSAGTWLTDVEPGTPGEIELEPTDLDGLVRRLLSLAPSAVLAGCTADAGHGAAQ</sequence>
<dbReference type="RefSeq" id="WP_115922661.1">
    <property type="nucleotide sequence ID" value="NZ_QTUA01000001.1"/>
</dbReference>
<proteinExistence type="predicted"/>
<reference evidence="1 2" key="1">
    <citation type="submission" date="2018-08" db="EMBL/GenBank/DDBJ databases">
        <title>Sequencing the genomes of 1000 actinobacteria strains.</title>
        <authorList>
            <person name="Klenk H.-P."/>
        </authorList>
    </citation>
    <scope>NUCLEOTIDE SEQUENCE [LARGE SCALE GENOMIC DNA]</scope>
    <source>
        <strain evidence="1 2">DSM 22967</strain>
    </source>
</reference>
<gene>
    <name evidence="1" type="ORF">DFJ65_1731</name>
</gene>
<keyword evidence="2" id="KW-1185">Reference proteome</keyword>